<dbReference type="GO" id="GO:0016757">
    <property type="term" value="F:glycosyltransferase activity"/>
    <property type="evidence" value="ECO:0007669"/>
    <property type="project" value="UniProtKB-KW"/>
</dbReference>
<dbReference type="EMBL" id="JBHSGP010000005">
    <property type="protein sequence ID" value="MFC4721190.1"/>
    <property type="molecule type" value="Genomic_DNA"/>
</dbReference>
<dbReference type="Gene3D" id="3.90.550.10">
    <property type="entry name" value="Spore Coat Polysaccharide Biosynthesis Protein SpsA, Chain A"/>
    <property type="match status" value="1"/>
</dbReference>
<dbReference type="RefSeq" id="WP_387960662.1">
    <property type="nucleotide sequence ID" value="NZ_JBHSGP010000005.1"/>
</dbReference>
<reference evidence="3" key="1">
    <citation type="journal article" date="2019" name="Int. J. Syst. Evol. Microbiol.">
        <title>The Global Catalogue of Microorganisms (GCM) 10K type strain sequencing project: providing services to taxonomists for standard genome sequencing and annotation.</title>
        <authorList>
            <consortium name="The Broad Institute Genomics Platform"/>
            <consortium name="The Broad Institute Genome Sequencing Center for Infectious Disease"/>
            <person name="Wu L."/>
            <person name="Ma J."/>
        </authorList>
    </citation>
    <scope>NUCLEOTIDE SEQUENCE [LARGE SCALE GENOMIC DNA]</scope>
    <source>
        <strain evidence="3">CCUG 63682</strain>
    </source>
</reference>
<protein>
    <submittedName>
        <fullName evidence="2">Glycosyltransferase</fullName>
        <ecNumber evidence="2">2.4.-.-</ecNumber>
    </submittedName>
</protein>
<evidence type="ECO:0000313" key="3">
    <source>
        <dbReference type="Proteomes" id="UP001595953"/>
    </source>
</evidence>
<accession>A0ABV9N2J8</accession>
<evidence type="ECO:0000313" key="2">
    <source>
        <dbReference type="EMBL" id="MFC4721190.1"/>
    </source>
</evidence>
<keyword evidence="3" id="KW-1185">Reference proteome</keyword>
<organism evidence="2 3">
    <name type="scientific">Geojedonia litorea</name>
    <dbReference type="NCBI Taxonomy" id="1268269"/>
    <lineage>
        <taxon>Bacteria</taxon>
        <taxon>Pseudomonadati</taxon>
        <taxon>Bacteroidota</taxon>
        <taxon>Flavobacteriia</taxon>
        <taxon>Flavobacteriales</taxon>
        <taxon>Flavobacteriaceae</taxon>
        <taxon>Geojedonia</taxon>
    </lineage>
</organism>
<dbReference type="SUPFAM" id="SSF53448">
    <property type="entry name" value="Nucleotide-diphospho-sugar transferases"/>
    <property type="match status" value="1"/>
</dbReference>
<gene>
    <name evidence="2" type="ORF">ACFO5O_02570</name>
</gene>
<evidence type="ECO:0000259" key="1">
    <source>
        <dbReference type="Pfam" id="PF00535"/>
    </source>
</evidence>
<name>A0ABV9N2J8_9FLAO</name>
<dbReference type="Pfam" id="PF00535">
    <property type="entry name" value="Glycos_transf_2"/>
    <property type="match status" value="1"/>
</dbReference>
<dbReference type="InterPro" id="IPR001173">
    <property type="entry name" value="Glyco_trans_2-like"/>
</dbReference>
<dbReference type="EC" id="2.4.-.-" evidence="2"/>
<dbReference type="Proteomes" id="UP001595953">
    <property type="component" value="Unassembled WGS sequence"/>
</dbReference>
<comment type="caution">
    <text evidence="2">The sequence shown here is derived from an EMBL/GenBank/DDBJ whole genome shotgun (WGS) entry which is preliminary data.</text>
</comment>
<keyword evidence="2" id="KW-0328">Glycosyltransferase</keyword>
<proteinExistence type="predicted"/>
<feature type="domain" description="Glycosyltransferase 2-like" evidence="1">
    <location>
        <begin position="49"/>
        <end position="141"/>
    </location>
</feature>
<keyword evidence="2" id="KW-0808">Transferase</keyword>
<sequence>MTLIHLNNSLPNRLSKLKQWFWHRKGLVYHRLCNGTVQAQLRDYKSIPIIIISFNQLYYLQQQIDFLLRHGYKRIVVLDNHSTYQPLLAYFETLDPRVTLIRLSENLGHLAFWKSEAVFQTYSKGYYVVSDADIVPVDDCPHDVLLQLRVLLDKAYDRTKVGLSLALDDIPETNPNKAAILNWESQFWTSKLKANVYKAEIDTTFALYRPGYRYHKKRFTKAWRTDFPLQARHGGWYIDPKQLSEEQEYYMKTANASASWQINAQGELVNSIHKTLYRDE</sequence>
<dbReference type="InterPro" id="IPR029044">
    <property type="entry name" value="Nucleotide-diphossugar_trans"/>
</dbReference>